<dbReference type="PANTHER" id="PTHR24198:SF165">
    <property type="entry name" value="ANKYRIN REPEAT-CONTAINING PROTEIN-RELATED"/>
    <property type="match status" value="1"/>
</dbReference>
<proteinExistence type="predicted"/>
<dbReference type="InterPro" id="IPR036770">
    <property type="entry name" value="Ankyrin_rpt-contain_sf"/>
</dbReference>
<dbReference type="Proteomes" id="UP000054481">
    <property type="component" value="Unassembled WGS sequence"/>
</dbReference>
<evidence type="ECO:0000256" key="2">
    <source>
        <dbReference type="ARBA" id="ARBA00023043"/>
    </source>
</evidence>
<keyword evidence="1" id="KW-0677">Repeat</keyword>
<dbReference type="PROSITE" id="PS50088">
    <property type="entry name" value="ANK_REPEAT"/>
    <property type="match status" value="3"/>
</dbReference>
<feature type="repeat" description="ANK" evidence="3">
    <location>
        <begin position="115"/>
        <end position="148"/>
    </location>
</feature>
<dbReference type="InterPro" id="IPR002110">
    <property type="entry name" value="Ankyrin_rpt"/>
</dbReference>
<dbReference type="SUPFAM" id="SSF48403">
    <property type="entry name" value="Ankyrin repeat"/>
    <property type="match status" value="1"/>
</dbReference>
<organism evidence="4 5">
    <name type="scientific">Hirsutella minnesotensis 3608</name>
    <dbReference type="NCBI Taxonomy" id="1043627"/>
    <lineage>
        <taxon>Eukaryota</taxon>
        <taxon>Fungi</taxon>
        <taxon>Dikarya</taxon>
        <taxon>Ascomycota</taxon>
        <taxon>Pezizomycotina</taxon>
        <taxon>Sordariomycetes</taxon>
        <taxon>Hypocreomycetidae</taxon>
        <taxon>Hypocreales</taxon>
        <taxon>Ophiocordycipitaceae</taxon>
        <taxon>Hirsutella</taxon>
    </lineage>
</organism>
<dbReference type="EMBL" id="KQ030508">
    <property type="protein sequence ID" value="KJZ77182.1"/>
    <property type="molecule type" value="Genomic_DNA"/>
</dbReference>
<dbReference type="PANTHER" id="PTHR24198">
    <property type="entry name" value="ANKYRIN REPEAT AND PROTEIN KINASE DOMAIN-CONTAINING PROTEIN"/>
    <property type="match status" value="1"/>
</dbReference>
<evidence type="ECO:0000313" key="5">
    <source>
        <dbReference type="Proteomes" id="UP000054481"/>
    </source>
</evidence>
<dbReference type="AlphaFoldDB" id="A0A0F8A2R2"/>
<protein>
    <submittedName>
        <fullName evidence="4">Uncharacterized protein</fullName>
    </submittedName>
</protein>
<keyword evidence="2 3" id="KW-0040">ANK repeat</keyword>
<dbReference type="PROSITE" id="PS50297">
    <property type="entry name" value="ANK_REP_REGION"/>
    <property type="match status" value="1"/>
</dbReference>
<dbReference type="SMART" id="SM00248">
    <property type="entry name" value="ANK"/>
    <property type="match status" value="5"/>
</dbReference>
<evidence type="ECO:0000313" key="4">
    <source>
        <dbReference type="EMBL" id="KJZ77182.1"/>
    </source>
</evidence>
<dbReference type="OrthoDB" id="426293at2759"/>
<reference evidence="4 5" key="1">
    <citation type="journal article" date="2014" name="Genome Biol. Evol.">
        <title>Comparative genomics and transcriptomics analyses reveal divergent lifestyle features of nematode endoparasitic fungus Hirsutella minnesotensis.</title>
        <authorList>
            <person name="Lai Y."/>
            <person name="Liu K."/>
            <person name="Zhang X."/>
            <person name="Zhang X."/>
            <person name="Li K."/>
            <person name="Wang N."/>
            <person name="Shu C."/>
            <person name="Wu Y."/>
            <person name="Wang C."/>
            <person name="Bushley K.E."/>
            <person name="Xiang M."/>
            <person name="Liu X."/>
        </authorList>
    </citation>
    <scope>NUCLEOTIDE SEQUENCE [LARGE SCALE GENOMIC DNA]</scope>
    <source>
        <strain evidence="4 5">3608</strain>
    </source>
</reference>
<keyword evidence="5" id="KW-1185">Reference proteome</keyword>
<name>A0A0F8A2R2_9HYPO</name>
<gene>
    <name evidence="4" type="ORF">HIM_03503</name>
</gene>
<feature type="repeat" description="ANK" evidence="3">
    <location>
        <begin position="251"/>
        <end position="284"/>
    </location>
</feature>
<evidence type="ECO:0000256" key="3">
    <source>
        <dbReference type="PROSITE-ProRule" id="PRU00023"/>
    </source>
</evidence>
<evidence type="ECO:0000256" key="1">
    <source>
        <dbReference type="ARBA" id="ARBA00022737"/>
    </source>
</evidence>
<dbReference type="Gene3D" id="1.25.40.20">
    <property type="entry name" value="Ankyrin repeat-containing domain"/>
    <property type="match status" value="2"/>
</dbReference>
<dbReference type="Pfam" id="PF00023">
    <property type="entry name" value="Ank"/>
    <property type="match status" value="1"/>
</dbReference>
<dbReference type="Pfam" id="PF12796">
    <property type="entry name" value="Ank_2"/>
    <property type="match status" value="1"/>
</dbReference>
<feature type="repeat" description="ANK" evidence="3">
    <location>
        <begin position="163"/>
        <end position="195"/>
    </location>
</feature>
<accession>A0A0F8A2R2</accession>
<sequence length="472" mass="52406">MTSGTGYRPIGLQFLPPELLGLICTELSPHAILNYQSDPRPAMQDLLSLARVVKHPPTLTSVSLRVLYEHHAGKALGWAMEHGDEFATVVQQCRDRGRIMSADRMYDIEMNGVCTDVSALHFAAHNGLVDMVRELLAQPDVDVNVRGEDPYPDQIWLYTDPLIGITPLFCALYQGPQEVARLLMDHGATPNVGRTPPLFSSRTGPRRQVSVEDRSEWTHALHVLVKHDCGEAFLKEMLNRFAFKPSTLDSNGNTLLHWACAHAEGLKNVEQLLRLGIDSNIQGAEGETAIFRLSLHGDNEDALAACVSLVKYGARLDVVNSFNVSALGMAASRGAFKLVATMLDLGGQPNLGIPVPTTVFMLIHGFHDLPVHNAILWYIEQAGSVYNEELALATIECVKNLLRKGAHIRSHMFWKLLEYNLASDVELLDSLKHLVDPNTLDFRSHYARLRRSEWDVSASIEYIQTAFPGVHI</sequence>